<dbReference type="EMBL" id="JEMY01000015">
    <property type="protein sequence ID" value="EXI89544.1"/>
    <property type="molecule type" value="Genomic_DNA"/>
</dbReference>
<name>A0A011RE87_ACCRE</name>
<dbReference type="Pfam" id="PF13419">
    <property type="entry name" value="HAD_2"/>
    <property type="match status" value="1"/>
</dbReference>
<keyword evidence="1" id="KW-0479">Metal-binding</keyword>
<dbReference type="InterPro" id="IPR023214">
    <property type="entry name" value="HAD_sf"/>
</dbReference>
<dbReference type="PATRIC" id="fig|1454004.3.peg.1453"/>
<keyword evidence="2 5" id="KW-0378">Hydrolase</keyword>
<keyword evidence="3" id="KW-0460">Magnesium</keyword>
<dbReference type="InterPro" id="IPR006439">
    <property type="entry name" value="HAD-SF_hydro_IA"/>
</dbReference>
<dbReference type="SFLD" id="SFLDG01135">
    <property type="entry name" value="C1.5.6:_HAD__Beta-PGM__Phospha"/>
    <property type="match status" value="1"/>
</dbReference>
<dbReference type="NCBIfam" id="TIGR01549">
    <property type="entry name" value="HAD-SF-IA-v1"/>
    <property type="match status" value="1"/>
</dbReference>
<dbReference type="Gene3D" id="1.10.150.240">
    <property type="entry name" value="Putative phosphatase, domain 2"/>
    <property type="match status" value="1"/>
</dbReference>
<evidence type="ECO:0000313" key="5">
    <source>
        <dbReference type="EMBL" id="EXI89544.1"/>
    </source>
</evidence>
<dbReference type="InterPro" id="IPR041492">
    <property type="entry name" value="HAD_2"/>
</dbReference>
<dbReference type="AlphaFoldDB" id="A0A011RE87"/>
<dbReference type="InterPro" id="IPR050155">
    <property type="entry name" value="HAD-like_hydrolase_sf"/>
</dbReference>
<evidence type="ECO:0000256" key="4">
    <source>
        <dbReference type="ARBA" id="ARBA00023277"/>
    </source>
</evidence>
<evidence type="ECO:0000256" key="2">
    <source>
        <dbReference type="ARBA" id="ARBA00022801"/>
    </source>
</evidence>
<dbReference type="GO" id="GO:0005829">
    <property type="term" value="C:cytosol"/>
    <property type="evidence" value="ECO:0007669"/>
    <property type="project" value="TreeGrafter"/>
</dbReference>
<dbReference type="GO" id="GO:0008967">
    <property type="term" value="F:phosphoglycolate phosphatase activity"/>
    <property type="evidence" value="ECO:0007669"/>
    <property type="project" value="UniProtKB-EC"/>
</dbReference>
<reference evidence="5" key="1">
    <citation type="submission" date="2014-02" db="EMBL/GenBank/DDBJ databases">
        <title>Expanding our view of genomic diversity in Candidatus Accumulibacter clades.</title>
        <authorList>
            <person name="Skennerton C.T."/>
            <person name="Barr J.J."/>
            <person name="Slater F.R."/>
            <person name="Bond P.L."/>
            <person name="Tyson G.W."/>
        </authorList>
    </citation>
    <scope>NUCLEOTIDE SEQUENCE [LARGE SCALE GENOMIC DNA]</scope>
</reference>
<dbReference type="InterPro" id="IPR036412">
    <property type="entry name" value="HAD-like_sf"/>
</dbReference>
<protein>
    <submittedName>
        <fullName evidence="5">Phosphoglycolate phosphatase, chromosomal</fullName>
        <ecNumber evidence="5">3.1.3.18</ecNumber>
    </submittedName>
</protein>
<dbReference type="STRING" id="1454004.AW11_01411"/>
<dbReference type="PANTHER" id="PTHR43434:SF23">
    <property type="entry name" value="PHOSPHOGLYCOLATE PHOSPHATASE"/>
    <property type="match status" value="1"/>
</dbReference>
<sequence>MFDTVLFDLDGTFADTAPDLAAALNRLRADLGLPRVSPEQLRPLTSQGVRGMLKGGLDMQPSDAGYAQFYDRFLRYYSQDICVETRLFPGIEQLLDVLEGRRSLWGIVTNKAQRFTLPLLARLGFAKRAACVVSGDSARRAKPAAHPMRLACSLLARHPARCLYVGDDLRDIQAGRAAGMVTVAVRYGYLGDGDPIEKWGADHVVDHAREIAVLAGIHRA</sequence>
<dbReference type="PANTHER" id="PTHR43434">
    <property type="entry name" value="PHOSPHOGLYCOLATE PHOSPHATASE"/>
    <property type="match status" value="1"/>
</dbReference>
<dbReference type="SFLD" id="SFLDG01129">
    <property type="entry name" value="C1.5:_HAD__Beta-PGM__Phosphata"/>
    <property type="match status" value="1"/>
</dbReference>
<evidence type="ECO:0000313" key="6">
    <source>
        <dbReference type="Proteomes" id="UP000022141"/>
    </source>
</evidence>
<accession>A0A011RE87</accession>
<keyword evidence="4" id="KW-0119">Carbohydrate metabolism</keyword>
<evidence type="ECO:0000256" key="1">
    <source>
        <dbReference type="ARBA" id="ARBA00022723"/>
    </source>
</evidence>
<keyword evidence="6" id="KW-1185">Reference proteome</keyword>
<comment type="caution">
    <text evidence="5">The sequence shown here is derived from an EMBL/GenBank/DDBJ whole genome shotgun (WGS) entry which is preliminary data.</text>
</comment>
<dbReference type="GO" id="GO:0006281">
    <property type="term" value="P:DNA repair"/>
    <property type="evidence" value="ECO:0007669"/>
    <property type="project" value="TreeGrafter"/>
</dbReference>
<dbReference type="SUPFAM" id="SSF56784">
    <property type="entry name" value="HAD-like"/>
    <property type="match status" value="1"/>
</dbReference>
<gene>
    <name evidence="5" type="primary">cbbZC</name>
    <name evidence="5" type="ORF">AW11_01411</name>
</gene>
<dbReference type="GO" id="GO:0046872">
    <property type="term" value="F:metal ion binding"/>
    <property type="evidence" value="ECO:0007669"/>
    <property type="project" value="UniProtKB-KW"/>
</dbReference>
<dbReference type="Gene3D" id="3.40.50.1000">
    <property type="entry name" value="HAD superfamily/HAD-like"/>
    <property type="match status" value="1"/>
</dbReference>
<dbReference type="SFLD" id="SFLDS00003">
    <property type="entry name" value="Haloacid_Dehalogenase"/>
    <property type="match status" value="1"/>
</dbReference>
<organism evidence="5 6">
    <name type="scientific">Accumulibacter regalis</name>
    <dbReference type="NCBI Taxonomy" id="522306"/>
    <lineage>
        <taxon>Bacteria</taxon>
        <taxon>Pseudomonadati</taxon>
        <taxon>Pseudomonadota</taxon>
        <taxon>Betaproteobacteria</taxon>
        <taxon>Candidatus Accumulibacter</taxon>
    </lineage>
</organism>
<dbReference type="EC" id="3.1.3.18" evidence="5"/>
<dbReference type="eggNOG" id="COG0546">
    <property type="taxonomic scope" value="Bacteria"/>
</dbReference>
<evidence type="ECO:0000256" key="3">
    <source>
        <dbReference type="ARBA" id="ARBA00022842"/>
    </source>
</evidence>
<proteinExistence type="predicted"/>
<dbReference type="Proteomes" id="UP000022141">
    <property type="component" value="Unassembled WGS sequence"/>
</dbReference>
<dbReference type="InterPro" id="IPR023198">
    <property type="entry name" value="PGP-like_dom2"/>
</dbReference>